<organism evidence="1 2">
    <name type="scientific">Dallia pectoralis</name>
    <name type="common">Alaska blackfish</name>
    <dbReference type="NCBI Taxonomy" id="75939"/>
    <lineage>
        <taxon>Eukaryota</taxon>
        <taxon>Metazoa</taxon>
        <taxon>Chordata</taxon>
        <taxon>Craniata</taxon>
        <taxon>Vertebrata</taxon>
        <taxon>Euteleostomi</taxon>
        <taxon>Actinopterygii</taxon>
        <taxon>Neopterygii</taxon>
        <taxon>Teleostei</taxon>
        <taxon>Protacanthopterygii</taxon>
        <taxon>Esociformes</taxon>
        <taxon>Umbridae</taxon>
        <taxon>Dallia</taxon>
    </lineage>
</organism>
<accession>A0ACC2H411</accession>
<sequence>MVLRCKASAVCSRPGSLMSLTNCYPCNTEEEALCLALRRTVEDARLGTGSCLRSGLRPVTHIDCHHHLRCTVPSAVLCPVPRLPKIDGVALHLLAIRFFEVFLTEHGRF</sequence>
<evidence type="ECO:0000313" key="1">
    <source>
        <dbReference type="EMBL" id="KAJ8010582.1"/>
    </source>
</evidence>
<gene>
    <name evidence="1" type="ORF">DPEC_G00076570</name>
</gene>
<keyword evidence="2" id="KW-1185">Reference proteome</keyword>
<evidence type="ECO:0000313" key="2">
    <source>
        <dbReference type="Proteomes" id="UP001157502"/>
    </source>
</evidence>
<name>A0ACC2H411_DALPE</name>
<reference evidence="1" key="1">
    <citation type="submission" date="2021-05" db="EMBL/GenBank/DDBJ databases">
        <authorList>
            <person name="Pan Q."/>
            <person name="Jouanno E."/>
            <person name="Zahm M."/>
            <person name="Klopp C."/>
            <person name="Cabau C."/>
            <person name="Louis A."/>
            <person name="Berthelot C."/>
            <person name="Parey E."/>
            <person name="Roest Crollius H."/>
            <person name="Montfort J."/>
            <person name="Robinson-Rechavi M."/>
            <person name="Bouchez O."/>
            <person name="Lampietro C."/>
            <person name="Lopez Roques C."/>
            <person name="Donnadieu C."/>
            <person name="Postlethwait J."/>
            <person name="Bobe J."/>
            <person name="Dillon D."/>
            <person name="Chandos A."/>
            <person name="von Hippel F."/>
            <person name="Guiguen Y."/>
        </authorList>
    </citation>
    <scope>NUCLEOTIDE SEQUENCE</scope>
    <source>
        <strain evidence="1">YG-Jan2019</strain>
    </source>
</reference>
<dbReference type="Proteomes" id="UP001157502">
    <property type="component" value="Chromosome 6"/>
</dbReference>
<comment type="caution">
    <text evidence="1">The sequence shown here is derived from an EMBL/GenBank/DDBJ whole genome shotgun (WGS) entry which is preliminary data.</text>
</comment>
<proteinExistence type="predicted"/>
<protein>
    <submittedName>
        <fullName evidence="1">Uncharacterized protein</fullName>
    </submittedName>
</protein>
<dbReference type="EMBL" id="CM055733">
    <property type="protein sequence ID" value="KAJ8010582.1"/>
    <property type="molecule type" value="Genomic_DNA"/>
</dbReference>